<dbReference type="InterPro" id="IPR035905">
    <property type="entry name" value="Barstar-like_sf"/>
</dbReference>
<evidence type="ECO:0000259" key="2">
    <source>
        <dbReference type="Pfam" id="PF01337"/>
    </source>
</evidence>
<evidence type="ECO:0000313" key="4">
    <source>
        <dbReference type="Proteomes" id="UP000003558"/>
    </source>
</evidence>
<dbReference type="SUPFAM" id="SSF52038">
    <property type="entry name" value="Barstar-related"/>
    <property type="match status" value="1"/>
</dbReference>
<proteinExistence type="inferred from homology"/>
<comment type="caution">
    <text evidence="3">The sequence shown here is derived from an EMBL/GenBank/DDBJ whole genome shotgun (WGS) entry which is preliminary data.</text>
</comment>
<protein>
    <recommendedName>
        <fullName evidence="2">Barstar (barnase inhibitor) domain-containing protein</fullName>
    </recommendedName>
</protein>
<reference evidence="3 4" key="1">
    <citation type="submission" date="2011-05" db="EMBL/GenBank/DDBJ databases">
        <title>Whole genome shotgun sequence of Gordonia alkanivorans NBRC 16433.</title>
        <authorList>
            <person name="Hosoyama A."/>
            <person name="Nakamura S."/>
            <person name="Takarada H."/>
            <person name="Tsuchikane K."/>
            <person name="Yamazaki S."/>
            <person name="Fujita N."/>
        </authorList>
    </citation>
    <scope>NUCLEOTIDE SEQUENCE [LARGE SCALE GENOMIC DNA]</scope>
    <source>
        <strain evidence="3 4">NBRC 16433</strain>
    </source>
</reference>
<dbReference type="EMBL" id="BACI01000046">
    <property type="protein sequence ID" value="GAA11963.1"/>
    <property type="molecule type" value="Genomic_DNA"/>
</dbReference>
<organism evidence="3 4">
    <name type="scientific">Gordonia alkanivorans NBRC 16433</name>
    <dbReference type="NCBI Taxonomy" id="1027371"/>
    <lineage>
        <taxon>Bacteria</taxon>
        <taxon>Bacillati</taxon>
        <taxon>Actinomycetota</taxon>
        <taxon>Actinomycetes</taxon>
        <taxon>Mycobacteriales</taxon>
        <taxon>Gordoniaceae</taxon>
        <taxon>Gordonia</taxon>
    </lineage>
</organism>
<dbReference type="RefSeq" id="WP_006358111.1">
    <property type="nucleotide sequence ID" value="NZ_BACI01000046.1"/>
</dbReference>
<evidence type="ECO:0000256" key="1">
    <source>
        <dbReference type="ARBA" id="ARBA00006845"/>
    </source>
</evidence>
<dbReference type="eggNOG" id="COG2732">
    <property type="taxonomic scope" value="Bacteria"/>
</dbReference>
<dbReference type="Pfam" id="PF01337">
    <property type="entry name" value="Barstar"/>
    <property type="match status" value="1"/>
</dbReference>
<name>F9VTM4_9ACTN</name>
<dbReference type="STRING" id="1027371.GOALK_046_00570"/>
<dbReference type="Gene3D" id="3.30.370.10">
    <property type="entry name" value="Barstar-like"/>
    <property type="match status" value="1"/>
</dbReference>
<feature type="domain" description="Barstar (barnase inhibitor)" evidence="2">
    <location>
        <begin position="41"/>
        <end position="140"/>
    </location>
</feature>
<accession>F9VTM4</accession>
<dbReference type="AlphaFoldDB" id="F9VTM4"/>
<dbReference type="InterPro" id="IPR000468">
    <property type="entry name" value="Barstar"/>
</dbReference>
<dbReference type="Proteomes" id="UP000003558">
    <property type="component" value="Unassembled WGS sequence"/>
</dbReference>
<evidence type="ECO:0000313" key="3">
    <source>
        <dbReference type="EMBL" id="GAA11963.1"/>
    </source>
</evidence>
<sequence>MTSHDDFGSRLRRFLDGAGNDGPAVGLTLSPELPDLGPGVRLRTISGTAATTTGAMYTAFARVWDFPDHFGRNRDAFDDCMRDLDAPDADGRTPASIVTHVTQAHRLLDEDDATFTWFADSIGFYRDHYRDLGRTFALVLSTSSSRASAVRTRWDGAGVPVADLDSIGEC</sequence>
<comment type="similarity">
    <text evidence="1">Belongs to the barstar family.</text>
</comment>
<gene>
    <name evidence="3" type="ORF">GOALK_046_00570</name>
</gene>